<feature type="compositionally biased region" description="Acidic residues" evidence="1">
    <location>
        <begin position="31"/>
        <end position="50"/>
    </location>
</feature>
<organism evidence="2 3">
    <name type="scientific">Rhipicephalus microplus</name>
    <name type="common">Cattle tick</name>
    <name type="synonym">Boophilus microplus</name>
    <dbReference type="NCBI Taxonomy" id="6941"/>
    <lineage>
        <taxon>Eukaryota</taxon>
        <taxon>Metazoa</taxon>
        <taxon>Ecdysozoa</taxon>
        <taxon>Arthropoda</taxon>
        <taxon>Chelicerata</taxon>
        <taxon>Arachnida</taxon>
        <taxon>Acari</taxon>
        <taxon>Parasitiformes</taxon>
        <taxon>Ixodida</taxon>
        <taxon>Ixodoidea</taxon>
        <taxon>Ixodidae</taxon>
        <taxon>Rhipicephalinae</taxon>
        <taxon>Rhipicephalus</taxon>
        <taxon>Boophilus</taxon>
    </lineage>
</organism>
<gene>
    <name evidence="2" type="ORF">HPB51_025740</name>
</gene>
<protein>
    <submittedName>
        <fullName evidence="2">Uncharacterized protein</fullName>
    </submittedName>
</protein>
<sequence length="405" mass="43716">MAPKAHRPPLKKKLRKCDSAASTAHDLDLSCSEDSEEEVGSSDFDSDSDDSSPQPGPSTRVSNRRGRHNALRGAVADITWSEQSLGARTQVVMRRRVAHLTALVHRRYDEPDDASDTIDQTSDIVDEACKILLAEVLEQQGVTEGISFPDLRDTDSDVQTSQDMSDEAIVALVVEVSPNDSDEDDIESDNTGDPGPTLAGAAYCVSVMRASAEKKGLAEKLAHSIRGVESGPEVRSCAAAVEANLPESSTGDPVLRPTTPATRRSTLPPMSRSPMSPPPAPPSKPAEDLRDAFIASLLAALRGRDSLSQEHPLHDVCLAVLKGQLETNQLTLMEGAKHDKPDDGSTTDNLDYAAAATLPDYRIRLSRCPRTRAQVLRGRHRWAPCHLTGFHRTLAGRLQKTSNTG</sequence>
<dbReference type="EMBL" id="JABSTU010000001">
    <property type="protein sequence ID" value="KAH8042758.1"/>
    <property type="molecule type" value="Genomic_DNA"/>
</dbReference>
<dbReference type="AlphaFoldDB" id="A0A9J6F8R4"/>
<dbReference type="Proteomes" id="UP000821866">
    <property type="component" value="Chromosome 1"/>
</dbReference>
<feature type="compositionally biased region" description="Acidic residues" evidence="1">
    <location>
        <begin position="180"/>
        <end position="190"/>
    </location>
</feature>
<name>A0A9J6F8R4_RHIMP</name>
<reference evidence="2" key="1">
    <citation type="journal article" date="2020" name="Cell">
        <title>Large-Scale Comparative Analyses of Tick Genomes Elucidate Their Genetic Diversity and Vector Capacities.</title>
        <authorList>
            <consortium name="Tick Genome and Microbiome Consortium (TIGMIC)"/>
            <person name="Jia N."/>
            <person name="Wang J."/>
            <person name="Shi W."/>
            <person name="Du L."/>
            <person name="Sun Y."/>
            <person name="Zhan W."/>
            <person name="Jiang J.F."/>
            <person name="Wang Q."/>
            <person name="Zhang B."/>
            <person name="Ji P."/>
            <person name="Bell-Sakyi L."/>
            <person name="Cui X.M."/>
            <person name="Yuan T.T."/>
            <person name="Jiang B.G."/>
            <person name="Yang W.F."/>
            <person name="Lam T.T."/>
            <person name="Chang Q.C."/>
            <person name="Ding S.J."/>
            <person name="Wang X.J."/>
            <person name="Zhu J.G."/>
            <person name="Ruan X.D."/>
            <person name="Zhao L."/>
            <person name="Wei J.T."/>
            <person name="Ye R.Z."/>
            <person name="Que T.C."/>
            <person name="Du C.H."/>
            <person name="Zhou Y.H."/>
            <person name="Cheng J.X."/>
            <person name="Dai P.F."/>
            <person name="Guo W.B."/>
            <person name="Han X.H."/>
            <person name="Huang E.J."/>
            <person name="Li L.F."/>
            <person name="Wei W."/>
            <person name="Gao Y.C."/>
            <person name="Liu J.Z."/>
            <person name="Shao H.Z."/>
            <person name="Wang X."/>
            <person name="Wang C.C."/>
            <person name="Yang T.C."/>
            <person name="Huo Q.B."/>
            <person name="Li W."/>
            <person name="Chen H.Y."/>
            <person name="Chen S.E."/>
            <person name="Zhou L.G."/>
            <person name="Ni X.B."/>
            <person name="Tian J.H."/>
            <person name="Sheng Y."/>
            <person name="Liu T."/>
            <person name="Pan Y.S."/>
            <person name="Xia L.Y."/>
            <person name="Li J."/>
            <person name="Zhao F."/>
            <person name="Cao W.C."/>
        </authorList>
    </citation>
    <scope>NUCLEOTIDE SEQUENCE</scope>
    <source>
        <strain evidence="2">Rmic-2018</strain>
    </source>
</reference>
<reference evidence="2" key="2">
    <citation type="submission" date="2021-09" db="EMBL/GenBank/DDBJ databases">
        <authorList>
            <person name="Jia N."/>
            <person name="Wang J."/>
            <person name="Shi W."/>
            <person name="Du L."/>
            <person name="Sun Y."/>
            <person name="Zhan W."/>
            <person name="Jiang J."/>
            <person name="Wang Q."/>
            <person name="Zhang B."/>
            <person name="Ji P."/>
            <person name="Sakyi L.B."/>
            <person name="Cui X."/>
            <person name="Yuan T."/>
            <person name="Jiang B."/>
            <person name="Yang W."/>
            <person name="Lam T.T.-Y."/>
            <person name="Chang Q."/>
            <person name="Ding S."/>
            <person name="Wang X."/>
            <person name="Zhu J."/>
            <person name="Ruan X."/>
            <person name="Zhao L."/>
            <person name="Wei J."/>
            <person name="Que T."/>
            <person name="Du C."/>
            <person name="Cheng J."/>
            <person name="Dai P."/>
            <person name="Han X."/>
            <person name="Huang E."/>
            <person name="Gao Y."/>
            <person name="Liu J."/>
            <person name="Shao H."/>
            <person name="Ye R."/>
            <person name="Li L."/>
            <person name="Wei W."/>
            <person name="Wang X."/>
            <person name="Wang C."/>
            <person name="Huo Q."/>
            <person name="Li W."/>
            <person name="Guo W."/>
            <person name="Chen H."/>
            <person name="Chen S."/>
            <person name="Zhou L."/>
            <person name="Zhou L."/>
            <person name="Ni X."/>
            <person name="Tian J."/>
            <person name="Zhou Y."/>
            <person name="Sheng Y."/>
            <person name="Liu T."/>
            <person name="Pan Y."/>
            <person name="Xia L."/>
            <person name="Li J."/>
            <person name="Zhao F."/>
            <person name="Cao W."/>
        </authorList>
    </citation>
    <scope>NUCLEOTIDE SEQUENCE</scope>
    <source>
        <strain evidence="2">Rmic-2018</strain>
        <tissue evidence="2">Larvae</tissue>
    </source>
</reference>
<evidence type="ECO:0000256" key="1">
    <source>
        <dbReference type="SAM" id="MobiDB-lite"/>
    </source>
</evidence>
<comment type="caution">
    <text evidence="2">The sequence shown here is derived from an EMBL/GenBank/DDBJ whole genome shotgun (WGS) entry which is preliminary data.</text>
</comment>
<accession>A0A9J6F8R4</accession>
<feature type="region of interest" description="Disordered" evidence="1">
    <location>
        <begin position="245"/>
        <end position="287"/>
    </location>
</feature>
<evidence type="ECO:0000313" key="3">
    <source>
        <dbReference type="Proteomes" id="UP000821866"/>
    </source>
</evidence>
<feature type="compositionally biased region" description="Pro residues" evidence="1">
    <location>
        <begin position="275"/>
        <end position="284"/>
    </location>
</feature>
<proteinExistence type="predicted"/>
<keyword evidence="3" id="KW-1185">Reference proteome</keyword>
<feature type="compositionally biased region" description="Basic residues" evidence="1">
    <location>
        <begin position="1"/>
        <end position="15"/>
    </location>
</feature>
<feature type="region of interest" description="Disordered" evidence="1">
    <location>
        <begin position="177"/>
        <end position="197"/>
    </location>
</feature>
<evidence type="ECO:0000313" key="2">
    <source>
        <dbReference type="EMBL" id="KAH8042758.1"/>
    </source>
</evidence>
<feature type="region of interest" description="Disordered" evidence="1">
    <location>
        <begin position="1"/>
        <end position="68"/>
    </location>
</feature>